<keyword evidence="2" id="KW-1185">Reference proteome</keyword>
<evidence type="ECO:0000313" key="2">
    <source>
        <dbReference type="Proteomes" id="UP001432128"/>
    </source>
</evidence>
<gene>
    <name evidence="1" type="ORF">OG579_17070</name>
</gene>
<dbReference type="Proteomes" id="UP001432128">
    <property type="component" value="Chromosome"/>
</dbReference>
<accession>A0AAU4K033</accession>
<proteinExistence type="predicted"/>
<protein>
    <recommendedName>
        <fullName evidence="3">Major tail protein</fullName>
    </recommendedName>
</protein>
<evidence type="ECO:0000313" key="1">
    <source>
        <dbReference type="EMBL" id="WUM19399.1"/>
    </source>
</evidence>
<evidence type="ECO:0008006" key="3">
    <source>
        <dbReference type="Google" id="ProtNLM"/>
    </source>
</evidence>
<reference evidence="1 2" key="1">
    <citation type="submission" date="2022-10" db="EMBL/GenBank/DDBJ databases">
        <title>The complete genomes of actinobacterial strains from the NBC collection.</title>
        <authorList>
            <person name="Joergensen T.S."/>
            <person name="Alvarez Arevalo M."/>
            <person name="Sterndorff E.B."/>
            <person name="Faurdal D."/>
            <person name="Vuksanovic O."/>
            <person name="Mourched A.-S."/>
            <person name="Charusanti P."/>
            <person name="Shaw S."/>
            <person name="Blin K."/>
            <person name="Weber T."/>
        </authorList>
    </citation>
    <scope>NUCLEOTIDE SEQUENCE [LARGE SCALE GENOMIC DNA]</scope>
    <source>
        <strain evidence="1 2">NBC_00319</strain>
    </source>
</reference>
<dbReference type="KEGG" id="whr:OG579_17070"/>
<dbReference type="RefSeq" id="WP_328856908.1">
    <property type="nucleotide sequence ID" value="NZ_CP108021.1"/>
</dbReference>
<sequence>MTNHRSAVIRGKVARFTRLNGCGVPVSNTKGTLATDGYVKITITQQWQEGVDTAVKNANGKLDVTDKTKDQLKRVEVVMEFTRIDPEAISLVDGNPTILNAKGDSVGFGMGSNATDVYFGLETWQDITNTACGTAKPYFHYTVPYLGNGKIDGEVVIQEETASFTMKAESYAPNSWGASPYLVDLNASDAAAGLFTPIDPNEHVRGQRTLVAPPAPTAGLVPLVVTP</sequence>
<name>A0AAU4K033_9NOCA</name>
<dbReference type="AlphaFoldDB" id="A0AAU4K033"/>
<dbReference type="EMBL" id="CP108021">
    <property type="protein sequence ID" value="WUM19399.1"/>
    <property type="molecule type" value="Genomic_DNA"/>
</dbReference>
<organism evidence="1 2">
    <name type="scientific">Williamsia herbipolensis</name>
    <dbReference type="NCBI Taxonomy" id="1603258"/>
    <lineage>
        <taxon>Bacteria</taxon>
        <taxon>Bacillati</taxon>
        <taxon>Actinomycetota</taxon>
        <taxon>Actinomycetes</taxon>
        <taxon>Mycobacteriales</taxon>
        <taxon>Nocardiaceae</taxon>
        <taxon>Williamsia</taxon>
    </lineage>
</organism>